<name>A0ABS0NBW7_9NEIS</name>
<feature type="domain" description="Cytochrome c" evidence="22">
    <location>
        <begin position="133"/>
        <end position="212"/>
    </location>
</feature>
<keyword evidence="17 19" id="KW-0406">Ion transport</keyword>
<proteinExistence type="inferred from homology"/>
<keyword evidence="24" id="KW-1185">Reference proteome</keyword>
<dbReference type="PANTHER" id="PTHR33751">
    <property type="entry name" value="CBB3-TYPE CYTOCHROME C OXIDASE SUBUNIT FIXP"/>
    <property type="match status" value="1"/>
</dbReference>
<evidence type="ECO:0000313" key="23">
    <source>
        <dbReference type="EMBL" id="MBH5329805.1"/>
    </source>
</evidence>
<accession>A0ABS0NBW7</accession>
<keyword evidence="9 21" id="KW-0812">Transmembrane</keyword>
<keyword evidence="6 19" id="KW-0997">Cell inner membrane</keyword>
<dbReference type="Pfam" id="PF14715">
    <property type="entry name" value="FixP_N"/>
    <property type="match status" value="1"/>
</dbReference>
<dbReference type="InterPro" id="IPR004678">
    <property type="entry name" value="Cyt_c_oxidase_cbb3_su3"/>
</dbReference>
<evidence type="ECO:0000259" key="22">
    <source>
        <dbReference type="PROSITE" id="PS51007"/>
    </source>
</evidence>
<evidence type="ECO:0000256" key="17">
    <source>
        <dbReference type="ARBA" id="ARBA00023065"/>
    </source>
</evidence>
<keyword evidence="13 19" id="KW-0249">Electron transport</keyword>
<evidence type="ECO:0000256" key="10">
    <source>
        <dbReference type="ARBA" id="ARBA00022723"/>
    </source>
</evidence>
<feature type="domain" description="Cytochrome c" evidence="22">
    <location>
        <begin position="219"/>
        <end position="302"/>
    </location>
</feature>
<keyword evidence="8 19" id="KW-0679">Respiratory chain</keyword>
<dbReference type="InterPro" id="IPR009056">
    <property type="entry name" value="Cyt_c-like_dom"/>
</dbReference>
<dbReference type="Gene3D" id="6.10.280.130">
    <property type="match status" value="1"/>
</dbReference>
<feature type="transmembrane region" description="Helical" evidence="21">
    <location>
        <begin position="65"/>
        <end position="83"/>
    </location>
</feature>
<evidence type="ECO:0000313" key="24">
    <source>
        <dbReference type="Proteomes" id="UP000768471"/>
    </source>
</evidence>
<comment type="similarity">
    <text evidence="3 19">Belongs to the CcoP / FixP family.</text>
</comment>
<evidence type="ECO:0000256" key="5">
    <source>
        <dbReference type="ARBA" id="ARBA00022475"/>
    </source>
</evidence>
<dbReference type="InterPro" id="IPR032858">
    <property type="entry name" value="CcoP_N"/>
</dbReference>
<evidence type="ECO:0000256" key="18">
    <source>
        <dbReference type="ARBA" id="ARBA00023136"/>
    </source>
</evidence>
<comment type="subunit">
    <text evidence="19">Component of the cbb3-type cytochrome c oxidase.</text>
</comment>
<dbReference type="Proteomes" id="UP000768471">
    <property type="component" value="Unassembled WGS sequence"/>
</dbReference>
<dbReference type="Gene3D" id="1.10.760.10">
    <property type="entry name" value="Cytochrome c-like domain"/>
    <property type="match status" value="2"/>
</dbReference>
<evidence type="ECO:0000256" key="1">
    <source>
        <dbReference type="ARBA" id="ARBA00004533"/>
    </source>
</evidence>
<keyword evidence="7 19" id="KW-0349">Heme</keyword>
<dbReference type="SUPFAM" id="SSF46626">
    <property type="entry name" value="Cytochrome c"/>
    <property type="match status" value="2"/>
</dbReference>
<evidence type="ECO:0000256" key="4">
    <source>
        <dbReference type="ARBA" id="ARBA00022448"/>
    </source>
</evidence>
<keyword evidence="14 21" id="KW-1133">Transmembrane helix</keyword>
<evidence type="ECO:0000256" key="13">
    <source>
        <dbReference type="ARBA" id="ARBA00022982"/>
    </source>
</evidence>
<evidence type="ECO:0000256" key="20">
    <source>
        <dbReference type="SAM" id="MobiDB-lite"/>
    </source>
</evidence>
<evidence type="ECO:0000256" key="8">
    <source>
        <dbReference type="ARBA" id="ARBA00022660"/>
    </source>
</evidence>
<dbReference type="PANTHER" id="PTHR33751:SF1">
    <property type="entry name" value="CBB3-TYPE CYTOCHROME C OXIDASE SUBUNIT FIXP"/>
    <property type="match status" value="1"/>
</dbReference>
<dbReference type="PIRSF" id="PIRSF000006">
    <property type="entry name" value="Cbb3-Cox_fixP"/>
    <property type="match status" value="1"/>
</dbReference>
<keyword evidence="12 19" id="KW-0375">Hydrogen ion transport</keyword>
<gene>
    <name evidence="23" type="primary">ccoP</name>
    <name evidence="23" type="ORF">H9Q10_09005</name>
</gene>
<evidence type="ECO:0000256" key="15">
    <source>
        <dbReference type="ARBA" id="ARBA00023002"/>
    </source>
</evidence>
<keyword evidence="4 19" id="KW-0813">Transport</keyword>
<evidence type="ECO:0000256" key="9">
    <source>
        <dbReference type="ARBA" id="ARBA00022692"/>
    </source>
</evidence>
<comment type="caution">
    <text evidence="23">The sequence shown here is derived from an EMBL/GenBank/DDBJ whole genome shotgun (WGS) entry which is preliminary data.</text>
</comment>
<evidence type="ECO:0000256" key="7">
    <source>
        <dbReference type="ARBA" id="ARBA00022617"/>
    </source>
</evidence>
<keyword evidence="10 19" id="KW-0479">Metal-binding</keyword>
<organism evidence="23 24">
    <name type="scientific">Eikenella glucosivorans</name>
    <dbReference type="NCBI Taxonomy" id="2766967"/>
    <lineage>
        <taxon>Bacteria</taxon>
        <taxon>Pseudomonadati</taxon>
        <taxon>Pseudomonadota</taxon>
        <taxon>Betaproteobacteria</taxon>
        <taxon>Neisseriales</taxon>
        <taxon>Neisseriaceae</taxon>
        <taxon>Eikenella</taxon>
    </lineage>
</organism>
<keyword evidence="5 19" id="KW-1003">Cell membrane</keyword>
<evidence type="ECO:0000256" key="2">
    <source>
        <dbReference type="ARBA" id="ARBA00004673"/>
    </source>
</evidence>
<evidence type="ECO:0000256" key="3">
    <source>
        <dbReference type="ARBA" id="ARBA00006113"/>
    </source>
</evidence>
<evidence type="ECO:0000256" key="6">
    <source>
        <dbReference type="ARBA" id="ARBA00022519"/>
    </source>
</evidence>
<evidence type="ECO:0000256" key="16">
    <source>
        <dbReference type="ARBA" id="ARBA00023004"/>
    </source>
</evidence>
<reference evidence="23 24" key="1">
    <citation type="submission" date="2020-09" db="EMBL/GenBank/DDBJ databases">
        <title>Eikenella S3660 sp. nov., isolated from a throat swab.</title>
        <authorList>
            <person name="Buhl M."/>
        </authorList>
    </citation>
    <scope>NUCLEOTIDE SEQUENCE [LARGE SCALE GENOMIC DNA]</scope>
    <source>
        <strain evidence="23 24">S3360</strain>
    </source>
</reference>
<keyword evidence="16 19" id="KW-0408">Iron</keyword>
<keyword evidence="15 19" id="KW-0560">Oxidoreductase</keyword>
<dbReference type="EMBL" id="JACSGR010000006">
    <property type="protein sequence ID" value="MBH5329805.1"/>
    <property type="molecule type" value="Genomic_DNA"/>
</dbReference>
<evidence type="ECO:0000256" key="19">
    <source>
        <dbReference type="PIRNR" id="PIRNR000006"/>
    </source>
</evidence>
<evidence type="ECO:0000256" key="11">
    <source>
        <dbReference type="ARBA" id="ARBA00022737"/>
    </source>
</evidence>
<dbReference type="Pfam" id="PF13442">
    <property type="entry name" value="Cytochrome_CBB3"/>
    <property type="match status" value="2"/>
</dbReference>
<evidence type="ECO:0000256" key="14">
    <source>
        <dbReference type="ARBA" id="ARBA00022989"/>
    </source>
</evidence>
<dbReference type="InterPro" id="IPR038414">
    <property type="entry name" value="CcoP_N_sf"/>
</dbReference>
<protein>
    <recommendedName>
        <fullName evidence="19">Cbb3-type cytochrome c oxidase subunit</fullName>
    </recommendedName>
</protein>
<feature type="compositionally biased region" description="Low complexity" evidence="20">
    <location>
        <begin position="310"/>
        <end position="341"/>
    </location>
</feature>
<keyword evidence="18 19" id="KW-0472">Membrane</keyword>
<feature type="region of interest" description="Disordered" evidence="20">
    <location>
        <begin position="305"/>
        <end position="341"/>
    </location>
</feature>
<dbReference type="InterPro" id="IPR050597">
    <property type="entry name" value="Cytochrome_c_Oxidase_Subunit"/>
</dbReference>
<keyword evidence="11" id="KW-0677">Repeat</keyword>
<comment type="subcellular location">
    <subcellularLocation>
        <location evidence="1 19">Cell inner membrane</location>
    </subcellularLocation>
</comment>
<evidence type="ECO:0000256" key="12">
    <source>
        <dbReference type="ARBA" id="ARBA00022781"/>
    </source>
</evidence>
<evidence type="ECO:0000256" key="21">
    <source>
        <dbReference type="SAM" id="Phobius"/>
    </source>
</evidence>
<comment type="function">
    <text evidence="19">C-type cytochrome. Part of the cbb3-type cytochrome c oxidase complex.</text>
</comment>
<feature type="transmembrane region" description="Helical" evidence="21">
    <location>
        <begin position="12"/>
        <end position="31"/>
    </location>
</feature>
<comment type="cofactor">
    <cofactor evidence="19">
        <name>heme c</name>
        <dbReference type="ChEBI" id="CHEBI:61717"/>
    </cofactor>
    <text evidence="19">Binds 2 heme C groups per subunit.</text>
</comment>
<sequence>MNTSHFTSNFWNYYIAGIVVISFIGLLWLILSQNKVKLPPKGEDVKTTGHAWDGIEEYNNPLPRWWFYLYILIWLFGIGYLYVYPGLGDYKGAIGWTSTNQYETEVKEANAQFAPVYAKFANMTVEQVAADPQAQRIGKDLFDTYCIQCHGADAKGQTGFPNLTDNDWLWGGSPEQIHQSIAKGRIGVMAAWGPALGEEGVKNAANYVLSLSGVAHDEERAKRGDAIFHGPPANCFVCHGDKGQGVPGAGPNLTDKVWLWGGSEKAIIETITNGRHSQMPAWEGFLDENKIHILTAYVWGKSHPNGADKPSAAAVSAPASPASAPASASAASGAASQSAAK</sequence>
<dbReference type="NCBIfam" id="TIGR00782">
    <property type="entry name" value="ccoP"/>
    <property type="match status" value="1"/>
</dbReference>
<dbReference type="PROSITE" id="PS51007">
    <property type="entry name" value="CYTC"/>
    <property type="match status" value="2"/>
</dbReference>
<comment type="pathway">
    <text evidence="2 19">Energy metabolism; oxidative phosphorylation.</text>
</comment>
<dbReference type="InterPro" id="IPR036909">
    <property type="entry name" value="Cyt_c-like_dom_sf"/>
</dbReference>